<dbReference type="EMBL" id="CM001884">
    <property type="protein sequence ID" value="EOY27689.1"/>
    <property type="molecule type" value="Genomic_DNA"/>
</dbReference>
<dbReference type="PANTHER" id="PTHR33033:SF121">
    <property type="entry name" value="POLYNUCLEOTIDYL TRANSFERASE, RIBONUCLEASE H-LIKE SUPERFAMILY PROTEIN"/>
    <property type="match status" value="1"/>
</dbReference>
<dbReference type="AlphaFoldDB" id="A0A061GKV7"/>
<dbReference type="InterPro" id="IPR036397">
    <property type="entry name" value="RNaseH_sf"/>
</dbReference>
<dbReference type="HOGENOM" id="CLU_000680_21_2_1"/>
<gene>
    <name evidence="2" type="ORF">TCM_029476</name>
</gene>
<dbReference type="Pfam" id="PF13456">
    <property type="entry name" value="RVT_3"/>
    <property type="match status" value="1"/>
</dbReference>
<dbReference type="Proteomes" id="UP000026915">
    <property type="component" value="Chromosome 6"/>
</dbReference>
<organism evidence="2 3">
    <name type="scientific">Theobroma cacao</name>
    <name type="common">Cacao</name>
    <name type="synonym">Cocoa</name>
    <dbReference type="NCBI Taxonomy" id="3641"/>
    <lineage>
        <taxon>Eukaryota</taxon>
        <taxon>Viridiplantae</taxon>
        <taxon>Streptophyta</taxon>
        <taxon>Embryophyta</taxon>
        <taxon>Tracheophyta</taxon>
        <taxon>Spermatophyta</taxon>
        <taxon>Magnoliopsida</taxon>
        <taxon>eudicotyledons</taxon>
        <taxon>Gunneridae</taxon>
        <taxon>Pentapetalae</taxon>
        <taxon>rosids</taxon>
        <taxon>malvids</taxon>
        <taxon>Malvales</taxon>
        <taxon>Malvaceae</taxon>
        <taxon>Byttnerioideae</taxon>
        <taxon>Theobroma</taxon>
    </lineage>
</organism>
<protein>
    <recommendedName>
        <fullName evidence="1">RNase H type-1 domain-containing protein</fullName>
    </recommendedName>
</protein>
<dbReference type="GO" id="GO:0004523">
    <property type="term" value="F:RNA-DNA hybrid ribonuclease activity"/>
    <property type="evidence" value="ECO:0007669"/>
    <property type="project" value="InterPro"/>
</dbReference>
<dbReference type="GO" id="GO:0003676">
    <property type="term" value="F:nucleic acid binding"/>
    <property type="evidence" value="ECO:0007669"/>
    <property type="project" value="InterPro"/>
</dbReference>
<sequence>MLLLAIVEREAGGQTKNFINQNYVYGLLCKSVHEDPMICFQSWYELGHGMRNGKVWKMVFYAIAWSIWLFRNEVDFKGKGNSVETFDLIKLRLAWWVKAKWPKLNLCIIMWEEPPLGSLKFNIDAACKGCMGEAGIRGVLKDDKGSMLLIFSKVVGVMDSNAAELMALWEGFQIIVASDWARSHNIIFESNSHNAIIWVLNPHQVSWRMRSTIMKTEGLKLKIVSWSVRQVPCSAHGKRGG</sequence>
<dbReference type="InterPro" id="IPR012337">
    <property type="entry name" value="RNaseH-like_sf"/>
</dbReference>
<reference evidence="2 3" key="1">
    <citation type="journal article" date="2013" name="Genome Biol.">
        <title>The genome sequence of the most widely cultivated cacao type and its use to identify candidate genes regulating pod color.</title>
        <authorList>
            <person name="Motamayor J.C."/>
            <person name="Mockaitis K."/>
            <person name="Schmutz J."/>
            <person name="Haiminen N."/>
            <person name="Iii D.L."/>
            <person name="Cornejo O."/>
            <person name="Findley S.D."/>
            <person name="Zheng P."/>
            <person name="Utro F."/>
            <person name="Royaert S."/>
            <person name="Saski C."/>
            <person name="Jenkins J."/>
            <person name="Podicheti R."/>
            <person name="Zhao M."/>
            <person name="Scheffler B.E."/>
            <person name="Stack J.C."/>
            <person name="Feltus F.A."/>
            <person name="Mustiga G.M."/>
            <person name="Amores F."/>
            <person name="Phillips W."/>
            <person name="Marelli J.P."/>
            <person name="May G.D."/>
            <person name="Shapiro H."/>
            <person name="Ma J."/>
            <person name="Bustamante C.D."/>
            <person name="Schnell R.J."/>
            <person name="Main D."/>
            <person name="Gilbert D."/>
            <person name="Parida L."/>
            <person name="Kuhn D.N."/>
        </authorList>
    </citation>
    <scope>NUCLEOTIDE SEQUENCE [LARGE SCALE GENOMIC DNA]</scope>
    <source>
        <strain evidence="3">cv. Matina 1-6</strain>
    </source>
</reference>
<dbReference type="CDD" id="cd06222">
    <property type="entry name" value="RNase_H_like"/>
    <property type="match status" value="1"/>
</dbReference>
<dbReference type="Gene3D" id="3.30.420.10">
    <property type="entry name" value="Ribonuclease H-like superfamily/Ribonuclease H"/>
    <property type="match status" value="1"/>
</dbReference>
<proteinExistence type="predicted"/>
<keyword evidence="3" id="KW-1185">Reference proteome</keyword>
<dbReference type="Gramene" id="EOY27689">
    <property type="protein sequence ID" value="EOY27689"/>
    <property type="gene ID" value="TCM_029476"/>
</dbReference>
<name>A0A061GKV7_THECC</name>
<feature type="domain" description="RNase H type-1" evidence="1">
    <location>
        <begin position="122"/>
        <end position="203"/>
    </location>
</feature>
<evidence type="ECO:0000313" key="2">
    <source>
        <dbReference type="EMBL" id="EOY27689.1"/>
    </source>
</evidence>
<dbReference type="OMA" id="WARSHNI"/>
<evidence type="ECO:0000313" key="3">
    <source>
        <dbReference type="Proteomes" id="UP000026915"/>
    </source>
</evidence>
<accession>A0A061GKV7</accession>
<evidence type="ECO:0000259" key="1">
    <source>
        <dbReference type="Pfam" id="PF13456"/>
    </source>
</evidence>
<dbReference type="InParanoid" id="A0A061GKV7"/>
<dbReference type="InterPro" id="IPR002156">
    <property type="entry name" value="RNaseH_domain"/>
</dbReference>
<dbReference type="SUPFAM" id="SSF53098">
    <property type="entry name" value="Ribonuclease H-like"/>
    <property type="match status" value="1"/>
</dbReference>
<dbReference type="PANTHER" id="PTHR33033">
    <property type="entry name" value="POLYNUCLEOTIDYL TRANSFERASE, RIBONUCLEASE H-LIKE SUPERFAMILY PROTEIN-RELATED"/>
    <property type="match status" value="1"/>
</dbReference>
<dbReference type="InterPro" id="IPR044730">
    <property type="entry name" value="RNase_H-like_dom_plant"/>
</dbReference>